<keyword evidence="2" id="KW-1185">Reference proteome</keyword>
<name>A0A4D6MW42_VIGUN</name>
<sequence length="313" mass="32837">MMAAPRLSALACGGGCLFFSGEGAMVQKVAAGIDDGGHDCYKLCMDPDRVLLLLRCGFVVLQGAWGCCNGCANLFWLAVQGQTRDGGVDLCSRERREGDDVAGVRFWFWLSARCRSGCNGVINGCYGGAVAARREDEEVVAADNGGANEIGDAMMAAPRLSALACGGGCLFFSGEGAMVQKVAAGIDDGGHDCYKLCMDPDRVLLLLRCGFVVLQGAWGCCNGCANLFWLAVQGQTRDGGVDLCSRERREGDDVAGVRFWFWLSARCRSGCNGVINGCYGGAVAARREDEEVVAADNGGANEVQIYDGGAAPG</sequence>
<gene>
    <name evidence="1" type="ORF">DEO72_LG8g2138</name>
</gene>
<protein>
    <submittedName>
        <fullName evidence="1">Uncharacterized protein</fullName>
    </submittedName>
</protein>
<proteinExistence type="predicted"/>
<accession>A0A4D6MW42</accession>
<evidence type="ECO:0000313" key="2">
    <source>
        <dbReference type="Proteomes" id="UP000501690"/>
    </source>
</evidence>
<dbReference type="Proteomes" id="UP000501690">
    <property type="component" value="Linkage Group LG8"/>
</dbReference>
<organism evidence="1 2">
    <name type="scientific">Vigna unguiculata</name>
    <name type="common">Cowpea</name>
    <dbReference type="NCBI Taxonomy" id="3917"/>
    <lineage>
        <taxon>Eukaryota</taxon>
        <taxon>Viridiplantae</taxon>
        <taxon>Streptophyta</taxon>
        <taxon>Embryophyta</taxon>
        <taxon>Tracheophyta</taxon>
        <taxon>Spermatophyta</taxon>
        <taxon>Magnoliopsida</taxon>
        <taxon>eudicotyledons</taxon>
        <taxon>Gunneridae</taxon>
        <taxon>Pentapetalae</taxon>
        <taxon>rosids</taxon>
        <taxon>fabids</taxon>
        <taxon>Fabales</taxon>
        <taxon>Fabaceae</taxon>
        <taxon>Papilionoideae</taxon>
        <taxon>50 kb inversion clade</taxon>
        <taxon>NPAAA clade</taxon>
        <taxon>indigoferoid/millettioid clade</taxon>
        <taxon>Phaseoleae</taxon>
        <taxon>Vigna</taxon>
    </lineage>
</organism>
<dbReference type="EMBL" id="CP039352">
    <property type="protein sequence ID" value="QCE04105.1"/>
    <property type="molecule type" value="Genomic_DNA"/>
</dbReference>
<dbReference type="AlphaFoldDB" id="A0A4D6MW42"/>
<evidence type="ECO:0000313" key="1">
    <source>
        <dbReference type="EMBL" id="QCE04105.1"/>
    </source>
</evidence>
<reference evidence="1 2" key="1">
    <citation type="submission" date="2019-04" db="EMBL/GenBank/DDBJ databases">
        <title>An improved genome assembly and genetic linkage map for asparagus bean, Vigna unguiculata ssp. sesquipedialis.</title>
        <authorList>
            <person name="Xia Q."/>
            <person name="Zhang R."/>
            <person name="Dong Y."/>
        </authorList>
    </citation>
    <scope>NUCLEOTIDE SEQUENCE [LARGE SCALE GENOMIC DNA]</scope>
    <source>
        <tissue evidence="1">Leaf</tissue>
    </source>
</reference>